<evidence type="ECO:0000256" key="2">
    <source>
        <dbReference type="SAM" id="Phobius"/>
    </source>
</evidence>
<dbReference type="AlphaFoldDB" id="A0A402CYR7"/>
<evidence type="ECO:0000313" key="3">
    <source>
        <dbReference type="EMBL" id="BDI31252.1"/>
    </source>
</evidence>
<dbReference type="KEGG" id="ccot:CCAX7_33030"/>
<organism evidence="3 4">
    <name type="scientific">Capsulimonas corticalis</name>
    <dbReference type="NCBI Taxonomy" id="2219043"/>
    <lineage>
        <taxon>Bacteria</taxon>
        <taxon>Bacillati</taxon>
        <taxon>Armatimonadota</taxon>
        <taxon>Armatimonadia</taxon>
        <taxon>Capsulimonadales</taxon>
        <taxon>Capsulimonadaceae</taxon>
        <taxon>Capsulimonas</taxon>
    </lineage>
</organism>
<keyword evidence="4" id="KW-1185">Reference proteome</keyword>
<reference evidence="3 4" key="1">
    <citation type="journal article" date="2019" name="Int. J. Syst. Evol. Microbiol.">
        <title>Capsulimonas corticalis gen. nov., sp. nov., an aerobic capsulated bacterium, of a novel bacterial order, Capsulimonadales ord. nov., of the class Armatimonadia of the phylum Armatimonadetes.</title>
        <authorList>
            <person name="Li J."/>
            <person name="Kudo C."/>
            <person name="Tonouchi A."/>
        </authorList>
    </citation>
    <scope>NUCLEOTIDE SEQUENCE [LARGE SCALE GENOMIC DNA]</scope>
    <source>
        <strain evidence="3 4">AX-7</strain>
    </source>
</reference>
<feature type="compositionally biased region" description="Low complexity" evidence="1">
    <location>
        <begin position="62"/>
        <end position="77"/>
    </location>
</feature>
<sequence>MNWVKDKKNLPIVAGLAVLMIGAAIGVTVLVSQNSNSQSPPPTGVASSAPGSTYPGGPGRPGAPSAYPGAPGSSYPGAPSPGGGYPGAPAPGGFAGAPGAPGSGYGPSVPGAPATATAGVAGKTPSPNGAPQVPVVTAQTVSKGPDPFKVPFHPPIKTPERALKDPIIAAVPNTKIWRVASDPTIIKPVVPKVRRIASNLPRRMAGALMSDANGVYAILETNGQAQTVQPGDRISGGKVVSIQSDAITVLTDDNQTVKVPLSATSTGGSQGGGRGGYPGAPGGGYPGGGYPGGPGGGYPGGPGGGYPGGPGGYPGGPGGYPGAPGGYPGGPGGFPQPVND</sequence>
<gene>
    <name evidence="3" type="ORF">CCAX7_33030</name>
</gene>
<keyword evidence="2" id="KW-1133">Transmembrane helix</keyword>
<dbReference type="EMBL" id="AP025739">
    <property type="protein sequence ID" value="BDI31252.1"/>
    <property type="molecule type" value="Genomic_DNA"/>
</dbReference>
<accession>A0A402CYR7</accession>
<keyword evidence="2" id="KW-0472">Membrane</keyword>
<feature type="region of interest" description="Disordered" evidence="1">
    <location>
        <begin position="260"/>
        <end position="340"/>
    </location>
</feature>
<dbReference type="RefSeq" id="WP_176587331.1">
    <property type="nucleotide sequence ID" value="NZ_AP025739.1"/>
</dbReference>
<feature type="region of interest" description="Disordered" evidence="1">
    <location>
        <begin position="34"/>
        <end position="86"/>
    </location>
</feature>
<protein>
    <submittedName>
        <fullName evidence="3">Uncharacterized protein</fullName>
    </submittedName>
</protein>
<feature type="compositionally biased region" description="Gly residues" evidence="1">
    <location>
        <begin position="268"/>
        <end position="333"/>
    </location>
</feature>
<dbReference type="Proteomes" id="UP000287394">
    <property type="component" value="Chromosome"/>
</dbReference>
<evidence type="ECO:0000256" key="1">
    <source>
        <dbReference type="SAM" id="MobiDB-lite"/>
    </source>
</evidence>
<name>A0A402CYR7_9BACT</name>
<keyword evidence="2" id="KW-0812">Transmembrane</keyword>
<feature type="transmembrane region" description="Helical" evidence="2">
    <location>
        <begin position="12"/>
        <end position="31"/>
    </location>
</feature>
<evidence type="ECO:0000313" key="4">
    <source>
        <dbReference type="Proteomes" id="UP000287394"/>
    </source>
</evidence>
<proteinExistence type="predicted"/>